<gene>
    <name evidence="3" type="ORF">KC19_VG170600</name>
</gene>
<feature type="region of interest" description="Disordered" evidence="1">
    <location>
        <begin position="15"/>
        <end position="37"/>
    </location>
</feature>
<feature type="region of interest" description="Disordered" evidence="1">
    <location>
        <begin position="600"/>
        <end position="639"/>
    </location>
</feature>
<dbReference type="EMBL" id="CM026426">
    <property type="protein sequence ID" value="KAG0573349.1"/>
    <property type="molecule type" value="Genomic_DNA"/>
</dbReference>
<feature type="compositionally biased region" description="Low complexity" evidence="1">
    <location>
        <begin position="252"/>
        <end position="263"/>
    </location>
</feature>
<feature type="compositionally biased region" description="Polar residues" evidence="1">
    <location>
        <begin position="18"/>
        <end position="37"/>
    </location>
</feature>
<evidence type="ECO:0000313" key="3">
    <source>
        <dbReference type="EMBL" id="KAG0573349.1"/>
    </source>
</evidence>
<feature type="compositionally biased region" description="Basic and acidic residues" evidence="1">
    <location>
        <begin position="108"/>
        <end position="122"/>
    </location>
</feature>
<dbReference type="AlphaFoldDB" id="A0A8T0HRF1"/>
<feature type="compositionally biased region" description="Polar residues" evidence="1">
    <location>
        <begin position="507"/>
        <end position="518"/>
    </location>
</feature>
<feature type="region of interest" description="Disordered" evidence="1">
    <location>
        <begin position="103"/>
        <end position="153"/>
    </location>
</feature>
<evidence type="ECO:0000313" key="4">
    <source>
        <dbReference type="Proteomes" id="UP000822688"/>
    </source>
</evidence>
<dbReference type="PANTHER" id="PTHR45669:SF7">
    <property type="entry name" value="F1N19.7"/>
    <property type="match status" value="1"/>
</dbReference>
<dbReference type="CDD" id="cd03031">
    <property type="entry name" value="GRX_GRX_like"/>
    <property type="match status" value="1"/>
</dbReference>
<dbReference type="PANTHER" id="PTHR45669">
    <property type="entry name" value="GLUTAREDOXIN DOMAIN-CONTAINING CYSTEINE-RICH PROTEIN CG12206-RELATED"/>
    <property type="match status" value="1"/>
</dbReference>
<feature type="region of interest" description="Disordered" evidence="1">
    <location>
        <begin position="216"/>
        <end position="299"/>
    </location>
</feature>
<protein>
    <recommendedName>
        <fullName evidence="2">Glutaredoxin domain-containing protein</fullName>
    </recommendedName>
</protein>
<comment type="caution">
    <text evidence="3">The sequence shown here is derived from an EMBL/GenBank/DDBJ whole genome shotgun (WGS) entry which is preliminary data.</text>
</comment>
<proteinExistence type="predicted"/>
<feature type="compositionally biased region" description="Polar residues" evidence="1">
    <location>
        <begin position="232"/>
        <end position="248"/>
    </location>
</feature>
<dbReference type="InterPro" id="IPR002109">
    <property type="entry name" value="Glutaredoxin"/>
</dbReference>
<dbReference type="Pfam" id="PF00462">
    <property type="entry name" value="Glutaredoxin"/>
    <property type="match status" value="1"/>
</dbReference>
<feature type="compositionally biased region" description="Polar residues" evidence="1">
    <location>
        <begin position="548"/>
        <end position="557"/>
    </location>
</feature>
<organism evidence="3 4">
    <name type="scientific">Ceratodon purpureus</name>
    <name type="common">Fire moss</name>
    <name type="synonym">Dicranum purpureum</name>
    <dbReference type="NCBI Taxonomy" id="3225"/>
    <lineage>
        <taxon>Eukaryota</taxon>
        <taxon>Viridiplantae</taxon>
        <taxon>Streptophyta</taxon>
        <taxon>Embryophyta</taxon>
        <taxon>Bryophyta</taxon>
        <taxon>Bryophytina</taxon>
        <taxon>Bryopsida</taxon>
        <taxon>Dicranidae</taxon>
        <taxon>Pseudoditrichales</taxon>
        <taxon>Ditrichaceae</taxon>
        <taxon>Ceratodon</taxon>
    </lineage>
</organism>
<keyword evidence="4" id="KW-1185">Reference proteome</keyword>
<feature type="compositionally biased region" description="Polar residues" evidence="1">
    <location>
        <begin position="270"/>
        <end position="289"/>
    </location>
</feature>
<feature type="region of interest" description="Disordered" evidence="1">
    <location>
        <begin position="534"/>
        <end position="557"/>
    </location>
</feature>
<dbReference type="PROSITE" id="PS51354">
    <property type="entry name" value="GLUTAREDOXIN_2"/>
    <property type="match status" value="1"/>
</dbReference>
<feature type="domain" description="Glutaredoxin" evidence="2">
    <location>
        <begin position="683"/>
        <end position="749"/>
    </location>
</feature>
<feature type="compositionally biased region" description="Polar residues" evidence="1">
    <location>
        <begin position="603"/>
        <end position="612"/>
    </location>
</feature>
<dbReference type="Pfam" id="PF23733">
    <property type="entry name" value="GRXCR1-2_C"/>
    <property type="match status" value="1"/>
</dbReference>
<feature type="region of interest" description="Disordered" evidence="1">
    <location>
        <begin position="492"/>
        <end position="518"/>
    </location>
</feature>
<accession>A0A8T0HRF1</accession>
<sequence>MGCTVSKDALETNRRFRSAQTGRNMSMPVQAQNSSDNGYHTVALTSSTYGILKSDNPKINVNSVSLSNSSHDTFYEKLEYLDVSDEMLAKPWSEVSCSIPKIPLPTRTDSRRRADSLRRTDSPRQNIGSFRGSGSPRQRGSFRRTYSPCRLPSQITKNDHETINTWELMDGLDEVDNNLAERKLKPVERIPGSTVIKPFERSVTFSTIHTLSELESGDPSKAIVPGPAGDSLRNSYTEDSVGKENTNPVKVLSSSASLPSTLPNRDESTVRLTQSSPSPATTVPDSSNDPPRPEQPTVAPMTLTSEANVALQKVSNAVSKSLLRPPSLSLRSVGIKKSSESALPRQPTVAALIVAPGLCTDTLKEESKSVSKFLLPPPAPLLRSVGTKNASLIHVRNWPPGSQNYTSPMMKAVDSPMSLNTKLETSLEPDSGRVRAVATSFAEGVVARPLPTPRRVEVGEISNQNDRRVPRFASPIHVLSLAASFDLENRKNSMSHLDPKAPPGQSARKSFSQSMPSSSLKAILSSGQGVGLQSQASASIHGRPGSPGTLNVSVGSQKDSLLPDSDILASFEEAFEMLSIVERQNVRDIKGVTTYISGAVDSNRPSPTNTNGMAFDGSEEGASGDKGRQGNGNKGANAHLAGQGQGILSTLSATSGAAPRNTPEPDPWDRFELMCPPAGGYRVVLYTTSLRGIRKTFDDCNSARLIFESFNIGIDERDISIHAEFRRELKELTEKSVPVPQAFIKGRYIGGLHVITQLHEDGTLATLVDDLPPKLSRGECDGCGAVRFVPCSDCSGSTKVVTEAKEVVRCSECNENGLMRCPICY</sequence>
<evidence type="ECO:0000259" key="2">
    <source>
        <dbReference type="Pfam" id="PF00462"/>
    </source>
</evidence>
<dbReference type="SUPFAM" id="SSF52833">
    <property type="entry name" value="Thioredoxin-like"/>
    <property type="match status" value="1"/>
</dbReference>
<dbReference type="Proteomes" id="UP000822688">
    <property type="component" value="Chromosome V"/>
</dbReference>
<reference evidence="3" key="1">
    <citation type="submission" date="2020-06" db="EMBL/GenBank/DDBJ databases">
        <title>WGS assembly of Ceratodon purpureus strain R40.</title>
        <authorList>
            <person name="Carey S.B."/>
            <person name="Jenkins J."/>
            <person name="Shu S."/>
            <person name="Lovell J.T."/>
            <person name="Sreedasyam A."/>
            <person name="Maumus F."/>
            <person name="Tiley G.P."/>
            <person name="Fernandez-Pozo N."/>
            <person name="Barry K."/>
            <person name="Chen C."/>
            <person name="Wang M."/>
            <person name="Lipzen A."/>
            <person name="Daum C."/>
            <person name="Saski C.A."/>
            <person name="Payton A.C."/>
            <person name="Mcbreen J.C."/>
            <person name="Conrad R.E."/>
            <person name="Kollar L.M."/>
            <person name="Olsson S."/>
            <person name="Huttunen S."/>
            <person name="Landis J.B."/>
            <person name="Wickett N.J."/>
            <person name="Johnson M.G."/>
            <person name="Rensing S.A."/>
            <person name="Grimwood J."/>
            <person name="Schmutz J."/>
            <person name="Mcdaniel S.F."/>
        </authorList>
    </citation>
    <scope>NUCLEOTIDE SEQUENCE</scope>
    <source>
        <strain evidence="3">R40</strain>
    </source>
</reference>
<name>A0A8T0HRF1_CERPU</name>
<dbReference type="InterPro" id="IPR036249">
    <property type="entry name" value="Thioredoxin-like_sf"/>
</dbReference>
<evidence type="ECO:0000256" key="1">
    <source>
        <dbReference type="SAM" id="MobiDB-lite"/>
    </source>
</evidence>
<dbReference type="Gene3D" id="3.40.30.10">
    <property type="entry name" value="Glutaredoxin"/>
    <property type="match status" value="1"/>
</dbReference>